<feature type="compositionally biased region" description="Basic and acidic residues" evidence="6">
    <location>
        <begin position="709"/>
        <end position="723"/>
    </location>
</feature>
<dbReference type="InterPro" id="IPR001293">
    <property type="entry name" value="Znf_TRAF"/>
</dbReference>
<dbReference type="SMART" id="SM00256">
    <property type="entry name" value="FBOX"/>
    <property type="match status" value="1"/>
</dbReference>
<feature type="compositionally biased region" description="Low complexity" evidence="6">
    <location>
        <begin position="348"/>
        <end position="359"/>
    </location>
</feature>
<accession>A0AAJ7XBZ2</accession>
<organism evidence="9 10">
    <name type="scientific">Petromyzon marinus</name>
    <name type="common">Sea lamprey</name>
    <dbReference type="NCBI Taxonomy" id="7757"/>
    <lineage>
        <taxon>Eukaryota</taxon>
        <taxon>Metazoa</taxon>
        <taxon>Chordata</taxon>
        <taxon>Craniata</taxon>
        <taxon>Vertebrata</taxon>
        <taxon>Cyclostomata</taxon>
        <taxon>Hyperoartia</taxon>
        <taxon>Petromyzontiformes</taxon>
        <taxon>Petromyzontidae</taxon>
        <taxon>Petromyzon</taxon>
    </lineage>
</organism>
<keyword evidence="2 5" id="KW-0863">Zinc-finger</keyword>
<evidence type="ECO:0000256" key="2">
    <source>
        <dbReference type="ARBA" id="ARBA00022771"/>
    </source>
</evidence>
<evidence type="ECO:0000256" key="5">
    <source>
        <dbReference type="PROSITE-ProRule" id="PRU00207"/>
    </source>
</evidence>
<feature type="region of interest" description="Disordered" evidence="6">
    <location>
        <begin position="913"/>
        <end position="944"/>
    </location>
</feature>
<dbReference type="AlphaFoldDB" id="A0AAJ7XBZ2"/>
<sequence>MLRPGTPEMEGSGVHAHCSACVSRRCKTRAAPGIACELLACPASCGAVFHACKSQEHRLLCPQERVPCLNAAYGCPLTLARRSVGSHLRSCPASVVCCTMEWNRWPVRVGENQRRPHETQGATTSGDSTEQLDMALAQRDQRMLLESLKVMTLFPELASKVALVGDSSDDDVSSVASGSSSATPSLFLPPSASVSVSLSDGEAGPAGGTLEKLYRASVETTRSLAKAYSILERATREMERMGHAAEQPAADEAQAIAGPSGLTPLSLAGKVPPAAGTASGIPAARDLVGLESNGAVGAAVNGGSDGINGEGASSRRSRRGVPVVGGGDGGEGGGAPAVVPARREGAEEAPAAAAASARAAPDRRDCAVPRSRAPLSVARSEESLSSCDSYVDAVDAVDAVDGAGAANAAGDTFLGVANSVDLVNVVDVADVADIIDFMDTEDATEACDPANGAWADVDTACTNGKSGSRRSVHNGLVGFARANGPTRSAAWDGSADAASSASAAASAAASLLGAACSELLERVESLEPRAEAPVSSRRWEGEDSGEPGALGACVSRRQREAARLRLQLHGRRPAWRGDAESPARARVRDGELGAAYANGHAAGPGNRTAPSNGEPVDGLHQLGAPPNAPVAGGGDAAAAAAAAVVEQFPPTWERAVFAQWRPRVFSETDGSGVYAAHTGEPRPFRPPDSFRRCYLGDLYRWKRRMQDKSVDTGDLARERRGGDDGGVGEVGPGIDLVTAALLFCLDGESPCGRGVSDRRVSPDGARTDTGTQTFSLPSAVLATRTMVGEMASAPACDHASPQLSNPSPFPRLGLDLVLECVTRYQAKPRSMFTFVCGQLFRRDEFPHHFKNVHGDIHAGLNGWLEQRCPLAHYGCPYTQQRLCPSAPGAKVVHSTRLGSFGVLPFVPPEHRDYGRSAAPSPIASSSDDDDDRARPAPALGDSGERDRLSRLPLEVLQQVARRLDGYSLCQLSLVSRLLRDVCSGVLPEKGMVTLVWERRRRLTGAGGGGGGSSAWRVKHKVRWLFARSACSFCGPGGSTAILTRCPTVLAKRCLTVVGDRGGRKVAGFFLLNKKRRAQFRRCASILVLTVWLFFLSGCKESERHRRRGAFDYNLALK</sequence>
<evidence type="ECO:0000256" key="6">
    <source>
        <dbReference type="SAM" id="MobiDB-lite"/>
    </source>
</evidence>
<proteinExistence type="predicted"/>
<dbReference type="SUPFAM" id="SSF81383">
    <property type="entry name" value="F-box domain"/>
    <property type="match status" value="1"/>
</dbReference>
<feature type="region of interest" description="Disordered" evidence="6">
    <location>
        <begin position="301"/>
        <end position="365"/>
    </location>
</feature>
<evidence type="ECO:0000256" key="4">
    <source>
        <dbReference type="ARBA" id="ARBA00022833"/>
    </source>
</evidence>
<dbReference type="PANTHER" id="PTHR15933">
    <property type="entry name" value="PROTEIN CBG16327"/>
    <property type="match status" value="1"/>
</dbReference>
<evidence type="ECO:0000256" key="3">
    <source>
        <dbReference type="ARBA" id="ARBA00022786"/>
    </source>
</evidence>
<dbReference type="InterPro" id="IPR043013">
    <property type="entry name" value="Znf_TRAF_N"/>
</dbReference>
<dbReference type="KEGG" id="pmrn:116953057"/>
<dbReference type="Gene3D" id="1.20.1280.50">
    <property type="match status" value="1"/>
</dbReference>
<feature type="region of interest" description="Disordered" evidence="6">
    <location>
        <begin position="109"/>
        <end position="129"/>
    </location>
</feature>
<name>A0AAJ7XBZ2_PETMA</name>
<evidence type="ECO:0000313" key="10">
    <source>
        <dbReference type="RefSeq" id="XP_032828801.1"/>
    </source>
</evidence>
<feature type="zinc finger region" description="TRAF-type" evidence="5">
    <location>
        <begin position="57"/>
        <end position="99"/>
    </location>
</feature>
<keyword evidence="1 5" id="KW-0479">Metal-binding</keyword>
<dbReference type="InterPro" id="IPR036047">
    <property type="entry name" value="F-box-like_dom_sf"/>
</dbReference>
<dbReference type="PANTHER" id="PTHR15933:SF13">
    <property type="entry name" value="F-BOX ONLY PROTEIN 30"/>
    <property type="match status" value="1"/>
</dbReference>
<feature type="domain" description="TRAF-type" evidence="7">
    <location>
        <begin position="57"/>
        <end position="99"/>
    </location>
</feature>
<dbReference type="RefSeq" id="XP_032828801.1">
    <property type="nucleotide sequence ID" value="XM_032972910.1"/>
</dbReference>
<keyword evidence="9" id="KW-1185">Reference proteome</keyword>
<keyword evidence="3" id="KW-0833">Ubl conjugation pathway</keyword>
<dbReference type="Pfam" id="PF15965">
    <property type="entry name" value="zf-TRAF_2"/>
    <property type="match status" value="1"/>
</dbReference>
<dbReference type="SUPFAM" id="SSF49599">
    <property type="entry name" value="TRAF domain-like"/>
    <property type="match status" value="1"/>
</dbReference>
<feature type="compositionally biased region" description="Gly residues" evidence="6">
    <location>
        <begin position="323"/>
        <end position="335"/>
    </location>
</feature>
<reference evidence="10" key="1">
    <citation type="submission" date="2025-08" db="UniProtKB">
        <authorList>
            <consortium name="RefSeq"/>
        </authorList>
    </citation>
    <scope>IDENTIFICATION</scope>
    <source>
        <tissue evidence="10">Sperm</tissue>
    </source>
</reference>
<keyword evidence="4 5" id="KW-0862">Zinc</keyword>
<feature type="region of interest" description="Disordered" evidence="6">
    <location>
        <begin position="526"/>
        <end position="554"/>
    </location>
</feature>
<feature type="compositionally biased region" description="Low complexity" evidence="6">
    <location>
        <begin position="915"/>
        <end position="925"/>
    </location>
</feature>
<protein>
    <submittedName>
        <fullName evidence="10">Uncharacterized protein LOC116953057 isoform X1</fullName>
    </submittedName>
</protein>
<feature type="compositionally biased region" description="Polar residues" evidence="6">
    <location>
        <begin position="120"/>
        <end position="129"/>
    </location>
</feature>
<evidence type="ECO:0000259" key="8">
    <source>
        <dbReference type="PROSITE" id="PS50181"/>
    </source>
</evidence>
<dbReference type="PROSITE" id="PS50145">
    <property type="entry name" value="ZF_TRAF"/>
    <property type="match status" value="1"/>
</dbReference>
<dbReference type="GO" id="GO:0008270">
    <property type="term" value="F:zinc ion binding"/>
    <property type="evidence" value="ECO:0007669"/>
    <property type="project" value="UniProtKB-KW"/>
</dbReference>
<gene>
    <name evidence="10" type="primary">LOC116953057</name>
</gene>
<dbReference type="GO" id="GO:0061630">
    <property type="term" value="F:ubiquitin protein ligase activity"/>
    <property type="evidence" value="ECO:0007669"/>
    <property type="project" value="InterPro"/>
</dbReference>
<dbReference type="InterPro" id="IPR031890">
    <property type="entry name" value="Fbxo30/Fbxo40"/>
</dbReference>
<dbReference type="PROSITE" id="PS50181">
    <property type="entry name" value="FBOX"/>
    <property type="match status" value="1"/>
</dbReference>
<feature type="region of interest" description="Disordered" evidence="6">
    <location>
        <begin position="709"/>
        <end position="729"/>
    </location>
</feature>
<dbReference type="Gene3D" id="3.30.40.150">
    <property type="entry name" value="TRAF-like zinc-finger, N-terminal subdomain"/>
    <property type="match status" value="1"/>
</dbReference>
<evidence type="ECO:0000256" key="1">
    <source>
        <dbReference type="ARBA" id="ARBA00022723"/>
    </source>
</evidence>
<feature type="domain" description="F-box" evidence="8">
    <location>
        <begin position="945"/>
        <end position="999"/>
    </location>
</feature>
<dbReference type="Proteomes" id="UP001318040">
    <property type="component" value="Chromosome 49"/>
</dbReference>
<dbReference type="InterPro" id="IPR001810">
    <property type="entry name" value="F-box_dom"/>
</dbReference>
<evidence type="ECO:0000313" key="9">
    <source>
        <dbReference type="Proteomes" id="UP001318040"/>
    </source>
</evidence>
<feature type="region of interest" description="Disordered" evidence="6">
    <location>
        <begin position="596"/>
        <end position="633"/>
    </location>
</feature>
<dbReference type="Pfam" id="PF15966">
    <property type="entry name" value="F-box_4"/>
    <property type="match status" value="1"/>
</dbReference>
<evidence type="ECO:0000259" key="7">
    <source>
        <dbReference type="PROSITE" id="PS50145"/>
    </source>
</evidence>